<dbReference type="AlphaFoldDB" id="A0A841KM56"/>
<dbReference type="RefSeq" id="WP_184308020.1">
    <property type="nucleotide sequence ID" value="NZ_JACHEN010000002.1"/>
</dbReference>
<comment type="caution">
    <text evidence="3">The sequence shown here is derived from an EMBL/GenBank/DDBJ whole genome shotgun (WGS) entry which is preliminary data.</text>
</comment>
<dbReference type="InterPro" id="IPR018604">
    <property type="entry name" value="YycI-like"/>
</dbReference>
<evidence type="ECO:0000313" key="4">
    <source>
        <dbReference type="Proteomes" id="UP000579281"/>
    </source>
</evidence>
<name>A0A841KM56_9FIRM</name>
<dbReference type="EMBL" id="JACHEN010000002">
    <property type="protein sequence ID" value="MBB6214527.1"/>
    <property type="molecule type" value="Genomic_DNA"/>
</dbReference>
<proteinExistence type="predicted"/>
<dbReference type="Proteomes" id="UP000579281">
    <property type="component" value="Unassembled WGS sequence"/>
</dbReference>
<sequence length="273" mass="31511">MDWSKAKNILIIAFIVTNVFLVITIERNLFQEPNLPLPIDKTVQGVIHVMEEKDIHIKTDIPRTMTPMPVLEVEYETYEDEEIARLAYKEKDRDNGPKGQFEVVNDKILIYAADGSSKVGVRIDSKKAQDRAEGFLKYYGFMKNDVDYWRTDFDGESYNVVFKQRYKGTFLEDSYMNIQVTELGDIQYFERVWLRPINLGDSKNEIMPATKALLKAIEKLNEIEGPKTIIDVGVGYRFDPPSMQNAKSGTAFPVWRIALEEGTMIFIDAYENH</sequence>
<dbReference type="GO" id="GO:0016020">
    <property type="term" value="C:membrane"/>
    <property type="evidence" value="ECO:0007669"/>
    <property type="project" value="InterPro"/>
</dbReference>
<keyword evidence="1" id="KW-1133">Transmembrane helix</keyword>
<evidence type="ECO:0000313" key="3">
    <source>
        <dbReference type="EMBL" id="MBB6214527.1"/>
    </source>
</evidence>
<feature type="domain" description="Regulatory protein YycH-like" evidence="2">
    <location>
        <begin position="41"/>
        <end position="270"/>
    </location>
</feature>
<gene>
    <name evidence="3" type="ORF">HNQ80_000607</name>
</gene>
<protein>
    <submittedName>
        <fullName evidence="3">Regulatory protein YycI of two-component signal transduction system YycFG</fullName>
    </submittedName>
</protein>
<keyword evidence="1" id="KW-0812">Transmembrane</keyword>
<evidence type="ECO:0000256" key="1">
    <source>
        <dbReference type="SAM" id="Phobius"/>
    </source>
</evidence>
<accession>A0A841KM56</accession>
<organism evidence="3 4">
    <name type="scientific">Anaerosolibacter carboniphilus</name>
    <dbReference type="NCBI Taxonomy" id="1417629"/>
    <lineage>
        <taxon>Bacteria</taxon>
        <taxon>Bacillati</taxon>
        <taxon>Bacillota</taxon>
        <taxon>Clostridia</taxon>
        <taxon>Peptostreptococcales</taxon>
        <taxon>Thermotaleaceae</taxon>
        <taxon>Anaerosolibacter</taxon>
    </lineage>
</organism>
<dbReference type="Pfam" id="PF09648">
    <property type="entry name" value="YycI"/>
    <property type="match status" value="1"/>
</dbReference>
<keyword evidence="4" id="KW-1185">Reference proteome</keyword>
<evidence type="ECO:0000259" key="2">
    <source>
        <dbReference type="Pfam" id="PF09648"/>
    </source>
</evidence>
<feature type="transmembrane region" description="Helical" evidence="1">
    <location>
        <begin position="6"/>
        <end position="25"/>
    </location>
</feature>
<keyword evidence="1" id="KW-0472">Membrane</keyword>
<reference evidence="3 4" key="1">
    <citation type="submission" date="2020-08" db="EMBL/GenBank/DDBJ databases">
        <title>Genomic Encyclopedia of Type Strains, Phase IV (KMG-IV): sequencing the most valuable type-strain genomes for metagenomic binning, comparative biology and taxonomic classification.</title>
        <authorList>
            <person name="Goeker M."/>
        </authorList>
    </citation>
    <scope>NUCLEOTIDE SEQUENCE [LARGE SCALE GENOMIC DNA]</scope>
    <source>
        <strain evidence="3 4">DSM 103526</strain>
    </source>
</reference>